<dbReference type="AlphaFoldDB" id="A0AAE4MEU8"/>
<comment type="caution">
    <text evidence="1">The sequence shown here is derived from an EMBL/GenBank/DDBJ whole genome shotgun (WGS) entry which is preliminary data.</text>
</comment>
<evidence type="ECO:0000313" key="2">
    <source>
        <dbReference type="Proteomes" id="UP001273136"/>
    </source>
</evidence>
<gene>
    <name evidence="1" type="ORF">McpAg1_19110</name>
</gene>
<evidence type="ECO:0000313" key="1">
    <source>
        <dbReference type="EMBL" id="MDV0442647.1"/>
    </source>
</evidence>
<organism evidence="1 2">
    <name type="scientific">Methanorbis furvi</name>
    <dbReference type="NCBI Taxonomy" id="3028299"/>
    <lineage>
        <taxon>Archaea</taxon>
        <taxon>Methanobacteriati</taxon>
        <taxon>Methanobacteriota</taxon>
        <taxon>Stenosarchaea group</taxon>
        <taxon>Methanomicrobia</taxon>
        <taxon>Methanomicrobiales</taxon>
        <taxon>Methanocorpusculaceae</taxon>
        <taxon>Methanorbis</taxon>
    </lineage>
</organism>
<sequence>MMISVDTEKKKVSIWEFGNRICVLDLNENLPVRLYRTDSKGSDEVGVVDWL</sequence>
<reference evidence="1" key="1">
    <citation type="submission" date="2023-06" db="EMBL/GenBank/DDBJ databases">
        <title>Genome sequence of Methancorpusculaceae sp. Ag1.</title>
        <authorList>
            <person name="Protasov E."/>
            <person name="Platt K."/>
            <person name="Poehlein A."/>
            <person name="Daniel R."/>
            <person name="Brune A."/>
        </authorList>
    </citation>
    <scope>NUCLEOTIDE SEQUENCE</scope>
    <source>
        <strain evidence="1">Ag1</strain>
    </source>
</reference>
<accession>A0AAE4MEU8</accession>
<keyword evidence="2" id="KW-1185">Reference proteome</keyword>
<name>A0AAE4MEU8_9EURY</name>
<dbReference type="EMBL" id="JAWDKA010000019">
    <property type="protein sequence ID" value="MDV0442647.1"/>
    <property type="molecule type" value="Genomic_DNA"/>
</dbReference>
<protein>
    <submittedName>
        <fullName evidence="1">Uncharacterized protein</fullName>
    </submittedName>
</protein>
<dbReference type="Proteomes" id="UP001273136">
    <property type="component" value="Unassembled WGS sequence"/>
</dbReference>
<proteinExistence type="predicted"/>